<dbReference type="EMBL" id="BMQL01000028">
    <property type="protein sequence ID" value="GGR22147.1"/>
    <property type="molecule type" value="Genomic_DNA"/>
</dbReference>
<dbReference type="GO" id="GO:0004553">
    <property type="term" value="F:hydrolase activity, hydrolyzing O-glycosyl compounds"/>
    <property type="evidence" value="ECO:0007669"/>
    <property type="project" value="InterPro"/>
</dbReference>
<dbReference type="Proteomes" id="UP000603865">
    <property type="component" value="Unassembled WGS sequence"/>
</dbReference>
<evidence type="ECO:0000256" key="5">
    <source>
        <dbReference type="PIRSR" id="PIRSR606710-2"/>
    </source>
</evidence>
<gene>
    <name evidence="8" type="ORF">GCM10008957_37740</name>
</gene>
<feature type="chain" id="PRO_5037387425" description="Alpha-N-arabinofuranosidase" evidence="7">
    <location>
        <begin position="21"/>
        <end position="337"/>
    </location>
</feature>
<keyword evidence="2 7" id="KW-0732">Signal</keyword>
<evidence type="ECO:0000256" key="6">
    <source>
        <dbReference type="RuleBase" id="RU361187"/>
    </source>
</evidence>
<name>A0A918FAT8_9DEIO</name>
<dbReference type="GO" id="GO:0005975">
    <property type="term" value="P:carbohydrate metabolic process"/>
    <property type="evidence" value="ECO:0007669"/>
    <property type="project" value="InterPro"/>
</dbReference>
<evidence type="ECO:0000256" key="7">
    <source>
        <dbReference type="SAM" id="SignalP"/>
    </source>
</evidence>
<dbReference type="PANTHER" id="PTHR43817:SF1">
    <property type="entry name" value="HYDROLASE, FAMILY 43, PUTATIVE (AFU_ORTHOLOGUE AFUA_3G01660)-RELATED"/>
    <property type="match status" value="1"/>
</dbReference>
<feature type="signal peptide" evidence="7">
    <location>
        <begin position="1"/>
        <end position="20"/>
    </location>
</feature>
<evidence type="ECO:0000256" key="3">
    <source>
        <dbReference type="ARBA" id="ARBA00022801"/>
    </source>
</evidence>
<reference evidence="8" key="1">
    <citation type="journal article" date="2014" name="Int. J. Syst. Evol. Microbiol.">
        <title>Complete genome sequence of Corynebacterium casei LMG S-19264T (=DSM 44701T), isolated from a smear-ripened cheese.</title>
        <authorList>
            <consortium name="US DOE Joint Genome Institute (JGI-PGF)"/>
            <person name="Walter F."/>
            <person name="Albersmeier A."/>
            <person name="Kalinowski J."/>
            <person name="Ruckert C."/>
        </authorList>
    </citation>
    <scope>NUCLEOTIDE SEQUENCE</scope>
    <source>
        <strain evidence="8">JCM 31311</strain>
    </source>
</reference>
<keyword evidence="3 6" id="KW-0378">Hydrolase</keyword>
<evidence type="ECO:0000256" key="1">
    <source>
        <dbReference type="ARBA" id="ARBA00009865"/>
    </source>
</evidence>
<dbReference type="AlphaFoldDB" id="A0A918FAT8"/>
<evidence type="ECO:0008006" key="10">
    <source>
        <dbReference type="Google" id="ProtNLM"/>
    </source>
</evidence>
<dbReference type="InterPro" id="IPR023296">
    <property type="entry name" value="Glyco_hydro_beta-prop_sf"/>
</dbReference>
<comment type="caution">
    <text evidence="8">The sequence shown here is derived from an EMBL/GenBank/DDBJ whole genome shotgun (WGS) entry which is preliminary data.</text>
</comment>
<dbReference type="Gene3D" id="2.115.10.20">
    <property type="entry name" value="Glycosyl hydrolase domain, family 43"/>
    <property type="match status" value="1"/>
</dbReference>
<proteinExistence type="inferred from homology"/>
<comment type="similarity">
    <text evidence="1 6">Belongs to the glycosyl hydrolase 43 family.</text>
</comment>
<evidence type="ECO:0000256" key="2">
    <source>
        <dbReference type="ARBA" id="ARBA00022729"/>
    </source>
</evidence>
<feature type="site" description="Important for catalytic activity, responsible for pKa modulation of the active site Glu and correct orientation of both the proton donor and substrate" evidence="5">
    <location>
        <position position="150"/>
    </location>
</feature>
<accession>A0A918FAT8</accession>
<dbReference type="SUPFAM" id="SSF75005">
    <property type="entry name" value="Arabinanase/levansucrase/invertase"/>
    <property type="match status" value="1"/>
</dbReference>
<evidence type="ECO:0000313" key="9">
    <source>
        <dbReference type="Proteomes" id="UP000603865"/>
    </source>
</evidence>
<keyword evidence="9" id="KW-1185">Reference proteome</keyword>
<dbReference type="InterPro" id="IPR006710">
    <property type="entry name" value="Glyco_hydro_43"/>
</dbReference>
<organism evidence="8 9">
    <name type="scientific">Deinococcus ruber</name>
    <dbReference type="NCBI Taxonomy" id="1848197"/>
    <lineage>
        <taxon>Bacteria</taxon>
        <taxon>Thermotogati</taxon>
        <taxon>Deinococcota</taxon>
        <taxon>Deinococci</taxon>
        <taxon>Deinococcales</taxon>
        <taxon>Deinococcaceae</taxon>
        <taxon>Deinococcus</taxon>
    </lineage>
</organism>
<reference evidence="8" key="2">
    <citation type="submission" date="2020-09" db="EMBL/GenBank/DDBJ databases">
        <authorList>
            <person name="Sun Q."/>
            <person name="Ohkuma M."/>
        </authorList>
    </citation>
    <scope>NUCLEOTIDE SEQUENCE</scope>
    <source>
        <strain evidence="8">JCM 31311</strain>
    </source>
</reference>
<evidence type="ECO:0000313" key="8">
    <source>
        <dbReference type="EMBL" id="GGR22147.1"/>
    </source>
</evidence>
<sequence length="337" mass="36511">MLLASLGLLGLTACQPSVQAGLTSGASVDTFHNPLRSNDSPDPFLFTYQHHYYLTYTEQTQVSLYQSSTLAGLQTAHGIPLWPAQCCHLWAPEVYLLPTPAGQRRWYVYYTRDYGVYVRVSSGLSPLGPYGDEIPLLPYGSDVSHSSAIDPTVLTQQDGRLDLLWSDAGDIYIARLSDPTTLASTAHHQLKATRLPASGTVFGCAIQEAPEVLRRSGRFFVTFSACDAQSRDYKLGMMTAQASSDVLSAAAWTLLPRPVFEASVATGVYGPGHNGFFQSLDGRQNWIVYHAKASAGSSYRGRTARAQSFGWTSDGRPSFGTPVSTATVLADPSGERP</sequence>
<dbReference type="RefSeq" id="WP_189092060.1">
    <property type="nucleotide sequence ID" value="NZ_BMQL01000028.1"/>
</dbReference>
<dbReference type="PANTHER" id="PTHR43817">
    <property type="entry name" value="GLYCOSYL HYDROLASE"/>
    <property type="match status" value="1"/>
</dbReference>
<protein>
    <recommendedName>
        <fullName evidence="10">Alpha-N-arabinofuranosidase</fullName>
    </recommendedName>
</protein>
<keyword evidence="4 6" id="KW-0326">Glycosidase</keyword>
<dbReference type="Pfam" id="PF04616">
    <property type="entry name" value="Glyco_hydro_43"/>
    <property type="match status" value="1"/>
</dbReference>
<evidence type="ECO:0000256" key="4">
    <source>
        <dbReference type="ARBA" id="ARBA00023295"/>
    </source>
</evidence>